<dbReference type="AlphaFoldDB" id="A0AAW9R7W5"/>
<dbReference type="EMBL" id="JAZHOG010000009">
    <property type="protein sequence ID" value="MEJ8568677.1"/>
    <property type="molecule type" value="Genomic_DNA"/>
</dbReference>
<sequence>MYKKPIDLHAILISSATLFLAASTIAVQAQEPGNNDESTVLEEIVVTASKRGATSAQDLSLSITAFDANKLERLNAVDFDEFIVQVPGTNFINDGGPGRGNEVASIRGLSTVADNTVGVVAQYLDGAPHFGNSYRLFDISEVSVLRGPQGTLWGSQAIGGLISYRSNRPDPSAFEAMAQADLYSSKNDDGLSYRASGMLNLPLVTDTFALRFAGHHIDETGYIENIRTGTSGINNVEESAWRISGLLHVNDRVSITAIYHGNDLEADAPTYIDLALDGRQVDQPSDFGRAFQKYDLFNFIVDVDLDWATLNYTGSRYSNDGSWRDYNDSAGFLERIDTVVDEKATTHELRLASSGSGRLQWLVGVYSDDYDDFNQSTSFVAAEVGDPNAVESLRQGGLRTFEETAVFGEMTIALSDRWSVLLGGRWFDWELDNQEVFLIGGSDFGFVTNGVAGDDDFFYKLQVDYAVNDDVLVYATRSEGFRFGGFNTFVGEELFGISEQFFEFGPDTLVNYELGAKSRLADNRVTLNGAVYYLDWQEMQAVVQSNMAGAFGQGFFTTNAPDLEAYGLELELVTQDFFAPGLYAAASFAWTDNEFQDDAQLFPGTRVTIREGDSLRRTPKYTWSLDLGYEFQLSNGLDAFVRANYWHKDSTSTFGFDGNDGNVDVPAQDVVNFSTGVRWDEFEVKLYVDNLTDEIPLLNVFSGNAAGLPGADEAVRANSIRSRTYGVQMTAWFGGL</sequence>
<keyword evidence="17" id="KW-1185">Reference proteome</keyword>
<dbReference type="InterPro" id="IPR000531">
    <property type="entry name" value="Beta-barrel_TonB"/>
</dbReference>
<evidence type="ECO:0000256" key="3">
    <source>
        <dbReference type="ARBA" id="ARBA00022452"/>
    </source>
</evidence>
<comment type="subcellular location">
    <subcellularLocation>
        <location evidence="1 11">Cell outer membrane</location>
        <topology evidence="1 11">Multi-pass membrane protein</topology>
    </subcellularLocation>
</comment>
<evidence type="ECO:0000256" key="11">
    <source>
        <dbReference type="PROSITE-ProRule" id="PRU01360"/>
    </source>
</evidence>
<protein>
    <submittedName>
        <fullName evidence="16">TonB-dependent receptor</fullName>
    </submittedName>
</protein>
<keyword evidence="16" id="KW-0675">Receptor</keyword>
<evidence type="ECO:0000256" key="5">
    <source>
        <dbReference type="ARBA" id="ARBA00022692"/>
    </source>
</evidence>
<keyword evidence="6" id="KW-0408">Iron</keyword>
<evidence type="ECO:0000256" key="12">
    <source>
        <dbReference type="RuleBase" id="RU003357"/>
    </source>
</evidence>
<dbReference type="Pfam" id="PF07715">
    <property type="entry name" value="Plug"/>
    <property type="match status" value="1"/>
</dbReference>
<accession>A0AAW9R7W5</accession>
<dbReference type="SUPFAM" id="SSF56935">
    <property type="entry name" value="Porins"/>
    <property type="match status" value="1"/>
</dbReference>
<keyword evidence="3 11" id="KW-1134">Transmembrane beta strand</keyword>
<evidence type="ECO:0000256" key="10">
    <source>
        <dbReference type="ARBA" id="ARBA00023237"/>
    </source>
</evidence>
<dbReference type="InterPro" id="IPR012910">
    <property type="entry name" value="Plug_dom"/>
</dbReference>
<organism evidence="16 17">
    <name type="scientific">Elongatibacter sediminis</name>
    <dbReference type="NCBI Taxonomy" id="3119006"/>
    <lineage>
        <taxon>Bacteria</taxon>
        <taxon>Pseudomonadati</taxon>
        <taxon>Pseudomonadota</taxon>
        <taxon>Gammaproteobacteria</taxon>
        <taxon>Chromatiales</taxon>
        <taxon>Wenzhouxiangellaceae</taxon>
        <taxon>Elongatibacter</taxon>
    </lineage>
</organism>
<keyword evidence="4" id="KW-0410">Iron transport</keyword>
<dbReference type="PANTHER" id="PTHR32552">
    <property type="entry name" value="FERRICHROME IRON RECEPTOR-RELATED"/>
    <property type="match status" value="1"/>
</dbReference>
<feature type="signal peptide" evidence="13">
    <location>
        <begin position="1"/>
        <end position="29"/>
    </location>
</feature>
<dbReference type="PANTHER" id="PTHR32552:SF81">
    <property type="entry name" value="TONB-DEPENDENT OUTER MEMBRANE RECEPTOR"/>
    <property type="match status" value="1"/>
</dbReference>
<dbReference type="GO" id="GO:0006826">
    <property type="term" value="P:iron ion transport"/>
    <property type="evidence" value="ECO:0007669"/>
    <property type="project" value="UniProtKB-KW"/>
</dbReference>
<evidence type="ECO:0000256" key="2">
    <source>
        <dbReference type="ARBA" id="ARBA00022448"/>
    </source>
</evidence>
<evidence type="ECO:0000259" key="15">
    <source>
        <dbReference type="Pfam" id="PF07715"/>
    </source>
</evidence>
<gene>
    <name evidence="16" type="ORF">V3330_13675</name>
</gene>
<comment type="similarity">
    <text evidence="11 12">Belongs to the TonB-dependent receptor family.</text>
</comment>
<dbReference type="PROSITE" id="PS52016">
    <property type="entry name" value="TONB_DEPENDENT_REC_3"/>
    <property type="match status" value="1"/>
</dbReference>
<dbReference type="RefSeq" id="WP_354696000.1">
    <property type="nucleotide sequence ID" value="NZ_JAZHOG010000009.1"/>
</dbReference>
<evidence type="ECO:0000256" key="13">
    <source>
        <dbReference type="SAM" id="SignalP"/>
    </source>
</evidence>
<evidence type="ECO:0000256" key="4">
    <source>
        <dbReference type="ARBA" id="ARBA00022496"/>
    </source>
</evidence>
<dbReference type="GO" id="GO:0009279">
    <property type="term" value="C:cell outer membrane"/>
    <property type="evidence" value="ECO:0007669"/>
    <property type="project" value="UniProtKB-SubCell"/>
</dbReference>
<feature type="domain" description="TonB-dependent receptor-like beta-barrel" evidence="14">
    <location>
        <begin position="259"/>
        <end position="691"/>
    </location>
</feature>
<comment type="caution">
    <text evidence="16">The sequence shown here is derived from an EMBL/GenBank/DDBJ whole genome shotgun (WGS) entry which is preliminary data.</text>
</comment>
<keyword evidence="13" id="KW-0732">Signal</keyword>
<evidence type="ECO:0000256" key="7">
    <source>
        <dbReference type="ARBA" id="ARBA00023065"/>
    </source>
</evidence>
<feature type="chain" id="PRO_5043981829" evidence="13">
    <location>
        <begin position="30"/>
        <end position="736"/>
    </location>
</feature>
<keyword evidence="7" id="KW-0406">Ion transport</keyword>
<evidence type="ECO:0000256" key="1">
    <source>
        <dbReference type="ARBA" id="ARBA00004571"/>
    </source>
</evidence>
<evidence type="ECO:0000313" key="17">
    <source>
        <dbReference type="Proteomes" id="UP001359886"/>
    </source>
</evidence>
<dbReference type="Gene3D" id="2.40.170.20">
    <property type="entry name" value="TonB-dependent receptor, beta-barrel domain"/>
    <property type="match status" value="1"/>
</dbReference>
<dbReference type="InterPro" id="IPR036942">
    <property type="entry name" value="Beta-barrel_TonB_sf"/>
</dbReference>
<keyword evidence="9 11" id="KW-0472">Membrane</keyword>
<reference evidence="16 17" key="1">
    <citation type="submission" date="2024-02" db="EMBL/GenBank/DDBJ databases">
        <title>A novel Wenzhouxiangellaceae bacterium, isolated from coastal sediments.</title>
        <authorList>
            <person name="Du Z.-J."/>
            <person name="Ye Y.-Q."/>
            <person name="Zhang X.-Y."/>
        </authorList>
    </citation>
    <scope>NUCLEOTIDE SEQUENCE [LARGE SCALE GENOMIC DNA]</scope>
    <source>
        <strain evidence="16 17">CH-27</strain>
    </source>
</reference>
<keyword evidence="10 11" id="KW-0998">Cell outer membrane</keyword>
<keyword evidence="8 12" id="KW-0798">TonB box</keyword>
<evidence type="ECO:0000256" key="6">
    <source>
        <dbReference type="ARBA" id="ARBA00023004"/>
    </source>
</evidence>
<name>A0AAW9R7W5_9GAMM</name>
<dbReference type="Proteomes" id="UP001359886">
    <property type="component" value="Unassembled WGS sequence"/>
</dbReference>
<keyword evidence="2 11" id="KW-0813">Transport</keyword>
<feature type="domain" description="TonB-dependent receptor plug" evidence="15">
    <location>
        <begin position="56"/>
        <end position="160"/>
    </location>
</feature>
<evidence type="ECO:0000313" key="16">
    <source>
        <dbReference type="EMBL" id="MEJ8568677.1"/>
    </source>
</evidence>
<evidence type="ECO:0000256" key="9">
    <source>
        <dbReference type="ARBA" id="ARBA00023136"/>
    </source>
</evidence>
<evidence type="ECO:0000259" key="14">
    <source>
        <dbReference type="Pfam" id="PF00593"/>
    </source>
</evidence>
<keyword evidence="5 11" id="KW-0812">Transmembrane</keyword>
<proteinExistence type="inferred from homology"/>
<evidence type="ECO:0000256" key="8">
    <source>
        <dbReference type="ARBA" id="ARBA00023077"/>
    </source>
</evidence>
<dbReference type="InterPro" id="IPR039426">
    <property type="entry name" value="TonB-dep_rcpt-like"/>
</dbReference>
<dbReference type="Pfam" id="PF00593">
    <property type="entry name" value="TonB_dep_Rec_b-barrel"/>
    <property type="match status" value="1"/>
</dbReference>